<reference evidence="3 4" key="2">
    <citation type="submission" date="2025-05" db="UniProtKB">
        <authorList>
            <consortium name="RefSeq"/>
        </authorList>
    </citation>
    <scope>IDENTIFICATION</scope>
</reference>
<accession>A0ABM1UX95</accession>
<name>A0ABM1UX95_SOLPN</name>
<evidence type="ECO:0000313" key="4">
    <source>
        <dbReference type="RefSeq" id="XP_027768114.1"/>
    </source>
</evidence>
<proteinExistence type="predicted"/>
<protein>
    <submittedName>
        <fullName evidence="3 4">Uncharacterized protein LOC114074396 isoform X1</fullName>
    </submittedName>
</protein>
<evidence type="ECO:0000313" key="3">
    <source>
        <dbReference type="RefSeq" id="XP_027768113.1"/>
    </source>
</evidence>
<evidence type="ECO:0000313" key="2">
    <source>
        <dbReference type="Proteomes" id="UP000694930"/>
    </source>
</evidence>
<dbReference type="GeneID" id="114074396"/>
<feature type="region of interest" description="Disordered" evidence="1">
    <location>
        <begin position="56"/>
        <end position="89"/>
    </location>
</feature>
<gene>
    <name evidence="3 4" type="primary">LOC114074396</name>
</gene>
<keyword evidence="2" id="KW-1185">Reference proteome</keyword>
<sequence length="211" mass="22518">MVQGINMAGGTVRRKSSGWSNPAILASMTTLSKNTRFSPRKGGTPTNIVTSTKSISPFISKTPPVTQNESNRTGMFGGRGRGKSSGKNNSFIRVNMPTIPKPTTISPQQGGTPTNIETLTQSTRPTISEKPPATSNDSNLIGQGISTRSNVPTGHTNTVAEGESHSSHPRTLVFLTSSELEPSQICSRSYPNLSKKLLISIESIGKVFQMM</sequence>
<feature type="region of interest" description="Disordered" evidence="1">
    <location>
        <begin position="123"/>
        <end position="169"/>
    </location>
</feature>
<dbReference type="Proteomes" id="UP000694930">
    <property type="component" value="Chromosome 10"/>
</dbReference>
<dbReference type="RefSeq" id="XP_027768113.1">
    <property type="nucleotide sequence ID" value="XM_027912312.1"/>
</dbReference>
<feature type="compositionally biased region" description="Polar residues" evidence="1">
    <location>
        <begin position="133"/>
        <end position="159"/>
    </location>
</feature>
<evidence type="ECO:0000256" key="1">
    <source>
        <dbReference type="SAM" id="MobiDB-lite"/>
    </source>
</evidence>
<feature type="compositionally biased region" description="Polar residues" evidence="1">
    <location>
        <begin position="56"/>
        <end position="73"/>
    </location>
</feature>
<organism evidence="2 3">
    <name type="scientific">Solanum pennellii</name>
    <name type="common">Tomato</name>
    <name type="synonym">Lycopersicon pennellii</name>
    <dbReference type="NCBI Taxonomy" id="28526"/>
    <lineage>
        <taxon>Eukaryota</taxon>
        <taxon>Viridiplantae</taxon>
        <taxon>Streptophyta</taxon>
        <taxon>Embryophyta</taxon>
        <taxon>Tracheophyta</taxon>
        <taxon>Spermatophyta</taxon>
        <taxon>Magnoliopsida</taxon>
        <taxon>eudicotyledons</taxon>
        <taxon>Gunneridae</taxon>
        <taxon>Pentapetalae</taxon>
        <taxon>asterids</taxon>
        <taxon>lamiids</taxon>
        <taxon>Solanales</taxon>
        <taxon>Solanaceae</taxon>
        <taxon>Solanoideae</taxon>
        <taxon>Solaneae</taxon>
        <taxon>Solanum</taxon>
        <taxon>Solanum subgen. Lycopersicon</taxon>
    </lineage>
</organism>
<dbReference type="RefSeq" id="XP_027768114.1">
    <property type="nucleotide sequence ID" value="XM_027912313.1"/>
</dbReference>
<reference evidence="2" key="1">
    <citation type="journal article" date="2014" name="Nat. Genet.">
        <title>The genome of the stress-tolerant wild tomato species Solanum pennellii.</title>
        <authorList>
            <person name="Bolger A."/>
            <person name="Scossa F."/>
            <person name="Bolger M.E."/>
            <person name="Lanz C."/>
            <person name="Maumus F."/>
            <person name="Tohge T."/>
            <person name="Quesneville H."/>
            <person name="Alseekh S."/>
            <person name="Sorensen I."/>
            <person name="Lichtenstein G."/>
            <person name="Fich E.A."/>
            <person name="Conte M."/>
            <person name="Keller H."/>
            <person name="Schneeberger K."/>
            <person name="Schwacke R."/>
            <person name="Ofner I."/>
            <person name="Vrebalov J."/>
            <person name="Xu Y."/>
            <person name="Osorio S."/>
            <person name="Aflitos S.A."/>
            <person name="Schijlen E."/>
            <person name="Jimenez-Gomez J.M."/>
            <person name="Ryngajllo M."/>
            <person name="Kimura S."/>
            <person name="Kumar R."/>
            <person name="Koenig D."/>
            <person name="Headland L.R."/>
            <person name="Maloof J.N."/>
            <person name="Sinha N."/>
            <person name="van Ham R.C."/>
            <person name="Lankhorst R.K."/>
            <person name="Mao L."/>
            <person name="Vogel A."/>
            <person name="Arsova B."/>
            <person name="Panstruga R."/>
            <person name="Fei Z."/>
            <person name="Rose J.K."/>
            <person name="Zamir D."/>
            <person name="Carrari F."/>
            <person name="Giovannoni J.J."/>
            <person name="Weigel D."/>
            <person name="Usadel B."/>
            <person name="Fernie A.R."/>
        </authorList>
    </citation>
    <scope>NUCLEOTIDE SEQUENCE [LARGE SCALE GENOMIC DNA]</scope>
</reference>